<dbReference type="RefSeq" id="WP_109245099.1">
    <property type="nucleotide sequence ID" value="NZ_BFFO01000001.1"/>
</dbReference>
<feature type="transmembrane region" description="Helical" evidence="10">
    <location>
        <begin position="180"/>
        <end position="200"/>
    </location>
</feature>
<feature type="transmembrane region" description="Helical" evidence="10">
    <location>
        <begin position="51"/>
        <end position="72"/>
    </location>
</feature>
<evidence type="ECO:0000256" key="1">
    <source>
        <dbReference type="ARBA" id="ARBA00004651"/>
    </source>
</evidence>
<feature type="domain" description="ABC transmembrane type-1" evidence="11">
    <location>
        <begin position="15"/>
        <end position="201"/>
    </location>
</feature>
<dbReference type="GO" id="GO:0015031">
    <property type="term" value="P:protein transport"/>
    <property type="evidence" value="ECO:0007669"/>
    <property type="project" value="UniProtKB-KW"/>
</dbReference>
<dbReference type="InterPro" id="IPR043429">
    <property type="entry name" value="ArtM/GltK/GlnP/TcyL/YhdX-like"/>
</dbReference>
<keyword evidence="6" id="KW-0653">Protein transport</keyword>
<evidence type="ECO:0000313" key="13">
    <source>
        <dbReference type="Proteomes" id="UP000245021"/>
    </source>
</evidence>
<dbReference type="PROSITE" id="PS50928">
    <property type="entry name" value="ABC_TM1"/>
    <property type="match status" value="1"/>
</dbReference>
<evidence type="ECO:0000256" key="10">
    <source>
        <dbReference type="RuleBase" id="RU363032"/>
    </source>
</evidence>
<evidence type="ECO:0000256" key="6">
    <source>
        <dbReference type="ARBA" id="ARBA00022927"/>
    </source>
</evidence>
<dbReference type="InterPro" id="IPR010065">
    <property type="entry name" value="AA_ABC_transptr_permease_3TM"/>
</dbReference>
<organism evidence="12 13">
    <name type="scientific">Lactococcus termiticola</name>
    <dbReference type="NCBI Taxonomy" id="2169526"/>
    <lineage>
        <taxon>Bacteria</taxon>
        <taxon>Bacillati</taxon>
        <taxon>Bacillota</taxon>
        <taxon>Bacilli</taxon>
        <taxon>Lactobacillales</taxon>
        <taxon>Streptococcaceae</taxon>
        <taxon>Lactococcus</taxon>
    </lineage>
</organism>
<feature type="transmembrane region" description="Helical" evidence="10">
    <location>
        <begin position="157"/>
        <end position="174"/>
    </location>
</feature>
<dbReference type="GO" id="GO:0043190">
    <property type="term" value="C:ATP-binding cassette (ABC) transporter complex"/>
    <property type="evidence" value="ECO:0007669"/>
    <property type="project" value="InterPro"/>
</dbReference>
<comment type="caution">
    <text evidence="12">The sequence shown here is derived from an EMBL/GenBank/DDBJ whole genome shotgun (WGS) entry which is preliminary data.</text>
</comment>
<dbReference type="AlphaFoldDB" id="A0A2R5HDM9"/>
<dbReference type="SUPFAM" id="SSF161098">
    <property type="entry name" value="MetI-like"/>
    <property type="match status" value="1"/>
</dbReference>
<feature type="transmembrane region" description="Helical" evidence="10">
    <location>
        <begin position="84"/>
        <end position="106"/>
    </location>
</feature>
<sequence length="212" mass="23972">MSYLLEIIPQLAQGFVLTLQVFIITLVIAIPLGVLFAYLLRLPVIGWFMHFYVWVMRGTPLLLQIITVYYGLPMIGLNIQSRLFACLIAFVLNYAAYFAEIFRGGIAAIPQGQYEAAQVLRFSPWQTARLIILPQVTKIVLPSVMNEVVNLVKDSSLVYIVGLFDVTLAAQTAMNRDITLAPMFLAGLFYLLFIGFLTLISKQVEKQFSYYK</sequence>
<dbReference type="EMBL" id="BFFO01000001">
    <property type="protein sequence ID" value="GBG96122.1"/>
    <property type="molecule type" value="Genomic_DNA"/>
</dbReference>
<evidence type="ECO:0000256" key="7">
    <source>
        <dbReference type="ARBA" id="ARBA00022970"/>
    </source>
</evidence>
<keyword evidence="5" id="KW-0571">Peptide transport</keyword>
<keyword evidence="7" id="KW-0029">Amino-acid transport</keyword>
<dbReference type="Pfam" id="PF00528">
    <property type="entry name" value="BPD_transp_1"/>
    <property type="match status" value="1"/>
</dbReference>
<keyword evidence="3" id="KW-1003">Cell membrane</keyword>
<keyword evidence="2 10" id="KW-0813">Transport</keyword>
<evidence type="ECO:0000256" key="8">
    <source>
        <dbReference type="ARBA" id="ARBA00022989"/>
    </source>
</evidence>
<evidence type="ECO:0000256" key="4">
    <source>
        <dbReference type="ARBA" id="ARBA00022692"/>
    </source>
</evidence>
<keyword evidence="8 10" id="KW-1133">Transmembrane helix</keyword>
<dbReference type="GO" id="GO:0022857">
    <property type="term" value="F:transmembrane transporter activity"/>
    <property type="evidence" value="ECO:0007669"/>
    <property type="project" value="InterPro"/>
</dbReference>
<dbReference type="PANTHER" id="PTHR30614:SF0">
    <property type="entry name" value="L-CYSTINE TRANSPORT SYSTEM PERMEASE PROTEIN TCYL"/>
    <property type="match status" value="1"/>
</dbReference>
<keyword evidence="13" id="KW-1185">Reference proteome</keyword>
<dbReference type="GO" id="GO:0006865">
    <property type="term" value="P:amino acid transport"/>
    <property type="evidence" value="ECO:0007669"/>
    <property type="project" value="UniProtKB-KW"/>
</dbReference>
<dbReference type="Gene3D" id="1.10.3720.10">
    <property type="entry name" value="MetI-like"/>
    <property type="match status" value="1"/>
</dbReference>
<accession>A0A2R5HDM9</accession>
<evidence type="ECO:0000256" key="3">
    <source>
        <dbReference type="ARBA" id="ARBA00022475"/>
    </source>
</evidence>
<dbReference type="OrthoDB" id="9805999at2"/>
<feature type="transmembrane region" description="Helical" evidence="10">
    <location>
        <begin position="12"/>
        <end position="39"/>
    </location>
</feature>
<keyword evidence="4 10" id="KW-0812">Transmembrane</keyword>
<dbReference type="CDD" id="cd06261">
    <property type="entry name" value="TM_PBP2"/>
    <property type="match status" value="1"/>
</dbReference>
<comment type="similarity">
    <text evidence="10">Belongs to the binding-protein-dependent transport system permease family.</text>
</comment>
<protein>
    <submittedName>
        <fullName evidence="12">Amino acid ABC transporter permease protein</fullName>
    </submittedName>
</protein>
<comment type="subcellular location">
    <subcellularLocation>
        <location evidence="1 10">Cell membrane</location>
        <topology evidence="1 10">Multi-pass membrane protein</topology>
    </subcellularLocation>
</comment>
<reference evidence="12 13" key="1">
    <citation type="journal article" date="2018" name="Genome Announc.">
        <title>Draft Genome Sequence of Lactococcus sp. Strain NtB2 (JCM 32569), Isolated from the Gut of the Higher Termite Nasutitermes takasagoensis.</title>
        <authorList>
            <person name="Noda S."/>
            <person name="Aihara C."/>
            <person name="Yuki M."/>
            <person name="Ohkuma M."/>
        </authorList>
    </citation>
    <scope>NUCLEOTIDE SEQUENCE [LARGE SCALE GENOMIC DNA]</scope>
    <source>
        <strain evidence="12 13">NtB2</strain>
    </source>
</reference>
<evidence type="ECO:0000256" key="9">
    <source>
        <dbReference type="ARBA" id="ARBA00023136"/>
    </source>
</evidence>
<keyword evidence="9 10" id="KW-0472">Membrane</keyword>
<proteinExistence type="inferred from homology"/>
<gene>
    <name evidence="12" type="ORF">NtB2_00226</name>
</gene>
<dbReference type="PANTHER" id="PTHR30614">
    <property type="entry name" value="MEMBRANE COMPONENT OF AMINO ACID ABC TRANSPORTER"/>
    <property type="match status" value="1"/>
</dbReference>
<dbReference type="Proteomes" id="UP000245021">
    <property type="component" value="Unassembled WGS sequence"/>
</dbReference>
<dbReference type="FunFam" id="1.10.3720.10:FF:000006">
    <property type="entry name" value="Glutamate/aspartate ABC transporter, permease protein GltK"/>
    <property type="match status" value="1"/>
</dbReference>
<dbReference type="GO" id="GO:0015833">
    <property type="term" value="P:peptide transport"/>
    <property type="evidence" value="ECO:0007669"/>
    <property type="project" value="UniProtKB-KW"/>
</dbReference>
<evidence type="ECO:0000256" key="2">
    <source>
        <dbReference type="ARBA" id="ARBA00022448"/>
    </source>
</evidence>
<dbReference type="InterPro" id="IPR000515">
    <property type="entry name" value="MetI-like"/>
</dbReference>
<dbReference type="InterPro" id="IPR035906">
    <property type="entry name" value="MetI-like_sf"/>
</dbReference>
<evidence type="ECO:0000313" key="12">
    <source>
        <dbReference type="EMBL" id="GBG96122.1"/>
    </source>
</evidence>
<dbReference type="NCBIfam" id="TIGR01726">
    <property type="entry name" value="HEQRo_perm_3TM"/>
    <property type="match status" value="1"/>
</dbReference>
<evidence type="ECO:0000256" key="5">
    <source>
        <dbReference type="ARBA" id="ARBA00022856"/>
    </source>
</evidence>
<evidence type="ECO:0000259" key="11">
    <source>
        <dbReference type="PROSITE" id="PS50928"/>
    </source>
</evidence>
<name>A0A2R5HDM9_9LACT</name>